<feature type="transmembrane region" description="Helical" evidence="10">
    <location>
        <begin position="306"/>
        <end position="324"/>
    </location>
</feature>
<keyword evidence="3 9" id="KW-0813">Transport</keyword>
<evidence type="ECO:0000256" key="4">
    <source>
        <dbReference type="ARBA" id="ARBA00022475"/>
    </source>
</evidence>
<feature type="transmembrane region" description="Helical" evidence="10">
    <location>
        <begin position="7"/>
        <end position="29"/>
    </location>
</feature>
<reference evidence="12 19" key="1">
    <citation type="submission" date="2015-09" db="EMBL/GenBank/DDBJ databases">
        <authorList>
            <consortium name="Pathogen Informatics"/>
        </authorList>
    </citation>
    <scope>NUCLEOTIDE SEQUENCE [LARGE SCALE GENOMIC DNA]</scope>
    <source>
        <strain evidence="12 19">2789STDY5834898</strain>
    </source>
</reference>
<dbReference type="Proteomes" id="UP000196329">
    <property type="component" value="Unassembled WGS sequence"/>
</dbReference>
<keyword evidence="4" id="KW-1003">Cell membrane</keyword>
<organism evidence="18 22">
    <name type="scientific">Bacteroides uniformis</name>
    <dbReference type="NCBI Taxonomy" id="820"/>
    <lineage>
        <taxon>Bacteria</taxon>
        <taxon>Pseudomonadati</taxon>
        <taxon>Bacteroidota</taxon>
        <taxon>Bacteroidia</taxon>
        <taxon>Bacteroidales</taxon>
        <taxon>Bacteroidaceae</taxon>
        <taxon>Bacteroides</taxon>
    </lineage>
</organism>
<evidence type="ECO:0000256" key="3">
    <source>
        <dbReference type="ARBA" id="ARBA00022448"/>
    </source>
</evidence>
<reference evidence="21 22" key="4">
    <citation type="submission" date="2018-08" db="EMBL/GenBank/DDBJ databases">
        <title>A genome reference for cultivated species of the human gut microbiota.</title>
        <authorList>
            <person name="Zou Y."/>
            <person name="Xue W."/>
            <person name="Luo G."/>
        </authorList>
    </citation>
    <scope>NUCLEOTIDE SEQUENCE [LARGE SCALE GENOMIC DNA]</scope>
    <source>
        <strain evidence="18 22">AF17-20</strain>
        <strain evidence="17 23">AF21-53</strain>
        <strain evidence="16 21">TF08-13</strain>
    </source>
</reference>
<evidence type="ECO:0000313" key="19">
    <source>
        <dbReference type="Proteomes" id="UP000095766"/>
    </source>
</evidence>
<comment type="similarity">
    <text evidence="2 9">Belongs to the major facilitator superfamily. Sugar transporter (TC 2.A.1.1) family.</text>
</comment>
<feature type="transmembrane region" description="Helical" evidence="10">
    <location>
        <begin position="137"/>
        <end position="162"/>
    </location>
</feature>
<protein>
    <submittedName>
        <fullName evidence="12">Arabinose-proton symporter</fullName>
    </submittedName>
    <submittedName>
        <fullName evidence="13 18">MFS transporter</fullName>
    </submittedName>
</protein>
<dbReference type="PROSITE" id="PS50850">
    <property type="entry name" value="MFS"/>
    <property type="match status" value="1"/>
</dbReference>
<accession>A0A174P9R3</accession>
<dbReference type="PROSITE" id="PS00216">
    <property type="entry name" value="SUGAR_TRANSPORT_1"/>
    <property type="match status" value="2"/>
</dbReference>
<keyword evidence="8 10" id="KW-0472">Membrane</keyword>
<dbReference type="EMBL" id="BQNL01000001">
    <property type="protein sequence ID" value="GKH14039.1"/>
    <property type="molecule type" value="Genomic_DNA"/>
</dbReference>
<dbReference type="Proteomes" id="UP000260795">
    <property type="component" value="Unassembled WGS sequence"/>
</dbReference>
<dbReference type="RefSeq" id="WP_005827917.1">
    <property type="nucleotide sequence ID" value="NZ_BQNL01000001.1"/>
</dbReference>
<dbReference type="InterPro" id="IPR036259">
    <property type="entry name" value="MFS_trans_sf"/>
</dbReference>
<evidence type="ECO:0000313" key="16">
    <source>
        <dbReference type="EMBL" id="RGL09982.1"/>
    </source>
</evidence>
<dbReference type="InterPro" id="IPR020846">
    <property type="entry name" value="MFS_dom"/>
</dbReference>
<evidence type="ECO:0000313" key="24">
    <source>
        <dbReference type="Proteomes" id="UP000433928"/>
    </source>
</evidence>
<dbReference type="PANTHER" id="PTHR48020:SF12">
    <property type="entry name" value="PROTON MYO-INOSITOL COTRANSPORTER"/>
    <property type="match status" value="1"/>
</dbReference>
<feature type="transmembrane region" description="Helical" evidence="10">
    <location>
        <begin position="427"/>
        <end position="448"/>
    </location>
</feature>
<evidence type="ECO:0000256" key="8">
    <source>
        <dbReference type="ARBA" id="ARBA00023136"/>
    </source>
</evidence>
<evidence type="ECO:0000313" key="17">
    <source>
        <dbReference type="EMBL" id="RGS51519.1"/>
    </source>
</evidence>
<feature type="transmembrane region" description="Helical" evidence="10">
    <location>
        <begin position="182"/>
        <end position="204"/>
    </location>
</feature>
<evidence type="ECO:0000313" key="21">
    <source>
        <dbReference type="Proteomes" id="UP000260795"/>
    </source>
</evidence>
<dbReference type="Gene3D" id="1.20.1250.20">
    <property type="entry name" value="MFS general substrate transporter like domains"/>
    <property type="match status" value="1"/>
</dbReference>
<evidence type="ECO:0000313" key="23">
    <source>
        <dbReference type="Proteomes" id="UP000285283"/>
    </source>
</evidence>
<feature type="transmembrane region" description="Helical" evidence="10">
    <location>
        <begin position="398"/>
        <end position="421"/>
    </location>
</feature>
<reference evidence="15" key="3">
    <citation type="journal article" date="2018" name="BMC Genomics">
        <title>Whole genome sequencing and function prediction of 133 gut anaerobes isolated from chicken caecum in pure cultures.</title>
        <authorList>
            <person name="Medvecky M."/>
            <person name="Cejkova D."/>
            <person name="Polansky O."/>
            <person name="Karasova D."/>
            <person name="Kubasova T."/>
            <person name="Cizek A."/>
            <person name="Rychlik I."/>
        </authorList>
    </citation>
    <scope>NUCLEOTIDE SEQUENCE</scope>
    <source>
        <strain evidence="15">An67</strain>
    </source>
</reference>
<dbReference type="GO" id="GO:0022857">
    <property type="term" value="F:transmembrane transporter activity"/>
    <property type="evidence" value="ECO:0007669"/>
    <property type="project" value="InterPro"/>
</dbReference>
<evidence type="ECO:0000256" key="9">
    <source>
        <dbReference type="RuleBase" id="RU003346"/>
    </source>
</evidence>
<evidence type="ECO:0000313" key="22">
    <source>
        <dbReference type="Proteomes" id="UP000284022"/>
    </source>
</evidence>
<reference evidence="13" key="6">
    <citation type="submission" date="2022-01" db="EMBL/GenBank/DDBJ databases">
        <title>Novel bile acid biosynthetic pathways are enriched in the microbiome of centenarians.</title>
        <authorList>
            <person name="Sato Y."/>
            <person name="Atarashi K."/>
            <person name="Plichta R.D."/>
            <person name="Arai Y."/>
            <person name="Sasajima S."/>
            <person name="Kearney M.S."/>
            <person name="Suda W."/>
            <person name="Takeshita K."/>
            <person name="Sasaki T."/>
            <person name="Okamoto S."/>
            <person name="Skelly N.A."/>
            <person name="Okamura Y."/>
            <person name="Vlamakis H."/>
            <person name="Li Y."/>
            <person name="Tanoue T."/>
            <person name="Takei H."/>
            <person name="Nittono H."/>
            <person name="Narushima S."/>
            <person name="Irie J."/>
            <person name="Itoh H."/>
            <person name="Moriya K."/>
            <person name="Sugiura Y."/>
            <person name="Suematsu M."/>
            <person name="Moritoki N."/>
            <person name="Shibata S."/>
            <person name="Littman R.D."/>
            <person name="Fischbach A.M."/>
            <person name="Uwamino Y."/>
            <person name="Inoue T."/>
            <person name="Honda A."/>
            <person name="Hattori M."/>
            <person name="Murai T."/>
            <person name="Xavier J.R."/>
            <person name="Hirose N."/>
            <person name="Honda K."/>
        </authorList>
    </citation>
    <scope>NUCLEOTIDE SEQUENCE</scope>
    <source>
        <strain evidence="13">CE91-St12</strain>
    </source>
</reference>
<dbReference type="SUPFAM" id="SSF103473">
    <property type="entry name" value="MFS general substrate transporter"/>
    <property type="match status" value="1"/>
</dbReference>
<keyword evidence="5" id="KW-0762">Sugar transport</keyword>
<feature type="transmembrane region" description="Helical" evidence="10">
    <location>
        <begin position="49"/>
        <end position="68"/>
    </location>
</feature>
<dbReference type="InterPro" id="IPR005828">
    <property type="entry name" value="MFS_sugar_transport-like"/>
</dbReference>
<dbReference type="Pfam" id="PF00083">
    <property type="entry name" value="Sugar_tr"/>
    <property type="match status" value="1"/>
</dbReference>
<reference evidence="20" key="2">
    <citation type="submission" date="2017-04" db="EMBL/GenBank/DDBJ databases">
        <title>Function of individual gut microbiota members based on whole genome sequencing of pure cultures obtained from chicken caecum.</title>
        <authorList>
            <person name="Medvecky M."/>
            <person name="Cejkova D."/>
            <person name="Polansky O."/>
            <person name="Karasova D."/>
            <person name="Kubasova T."/>
            <person name="Cizek A."/>
            <person name="Rychlik I."/>
        </authorList>
    </citation>
    <scope>NUCLEOTIDE SEQUENCE [LARGE SCALE GENOMIC DNA]</scope>
    <source>
        <strain evidence="20">An67</strain>
    </source>
</reference>
<evidence type="ECO:0000256" key="2">
    <source>
        <dbReference type="ARBA" id="ARBA00010992"/>
    </source>
</evidence>
<sequence>MKSNINFSYLIFLSVVAALGGFLFGYDAAVISGTISQVTVKFGLDEIQIGWFVGCALIGSIIGVLFAGKLSDMWGRKVTMLIAAVFFSVSGIGCAFSDSLEQLVFARMLGGIGIGIVSVVSPLYISEVSIAQYRGRLVALYQLAITIGFLGAYLTNLQLLHLSQSGLVLSVDWLNLIFVSEVWRGMLGFSCIPSLLFFFILFFIPESPRWLILKGRDGLAKSILQKIYLVPQDTTEQLQEIKSVIRSEVKSDWSFLLQPGILKAVLIGAAIAILGQFMGVNAVLYYGPTIFEEAGLSGGDALFSQVLVGVVNAVTTVIAVFIIDKVGRKKLVYYGVSGMILSLLLIGFYFSFAETLNLPNNFLLFFFLFYVFCCAISICAVIFVLLSEMYPIRIRGMAMSLAGCSLWVGTYLVGQLTPWMLQNLTPAGTFLLFAVMCIPYLLIVWKLIPETTGKSLEEIERYWMKK</sequence>
<feature type="transmembrane region" description="Helical" evidence="10">
    <location>
        <begin position="331"/>
        <end position="350"/>
    </location>
</feature>
<reference evidence="14 24" key="5">
    <citation type="journal article" date="2019" name="Nat. Med.">
        <title>A library of human gut bacterial isolates paired with longitudinal multiomics data enables mechanistic microbiome research.</title>
        <authorList>
            <person name="Poyet M."/>
            <person name="Groussin M."/>
            <person name="Gibbons S.M."/>
            <person name="Avila-Pacheco J."/>
            <person name="Jiang X."/>
            <person name="Kearney S.M."/>
            <person name="Perrotta A.R."/>
            <person name="Berdy B."/>
            <person name="Zhao S."/>
            <person name="Lieberman T.D."/>
            <person name="Swanson P.K."/>
            <person name="Smith M."/>
            <person name="Roesemann S."/>
            <person name="Alexander J.E."/>
            <person name="Rich S.A."/>
            <person name="Livny J."/>
            <person name="Vlamakis H."/>
            <person name="Clish C."/>
            <person name="Bullock K."/>
            <person name="Deik A."/>
            <person name="Scott J."/>
            <person name="Pierce K.A."/>
            <person name="Xavier R.J."/>
            <person name="Alm E.J."/>
        </authorList>
    </citation>
    <scope>NUCLEOTIDE SEQUENCE [LARGE SCALE GENOMIC DNA]</scope>
    <source>
        <strain evidence="14 24">BIOML-A27</strain>
    </source>
</reference>
<proteinExistence type="inferred from homology"/>
<feature type="transmembrane region" description="Helical" evidence="10">
    <location>
        <begin position="104"/>
        <end position="125"/>
    </location>
</feature>
<evidence type="ECO:0000259" key="11">
    <source>
        <dbReference type="PROSITE" id="PS50850"/>
    </source>
</evidence>
<gene>
    <name evidence="12" type="primary">xylE_2</name>
    <name evidence="15" type="ORF">B5G17_08900</name>
    <name evidence="13" type="ORF">CE91St12_22490</name>
    <name evidence="18" type="ORF">DWW83_12430</name>
    <name evidence="17" type="ORF">DWX87_17625</name>
    <name evidence="16" type="ORF">DXC80_17140</name>
    <name evidence="12" type="ORF">ERS852510_03303</name>
    <name evidence="14" type="ORF">GAQ59_11670</name>
</gene>
<evidence type="ECO:0000313" key="14">
    <source>
        <dbReference type="EMBL" id="KAB4169824.1"/>
    </source>
</evidence>
<dbReference type="EMBL" id="NFHS01000004">
    <property type="protein sequence ID" value="OUN54644.1"/>
    <property type="molecule type" value="Genomic_DNA"/>
</dbReference>
<evidence type="ECO:0000313" key="18">
    <source>
        <dbReference type="EMBL" id="RGU38982.1"/>
    </source>
</evidence>
<dbReference type="InterPro" id="IPR003663">
    <property type="entry name" value="Sugar/inositol_transpt"/>
</dbReference>
<dbReference type="PROSITE" id="PS00217">
    <property type="entry name" value="SUGAR_TRANSPORT_2"/>
    <property type="match status" value="1"/>
</dbReference>
<keyword evidence="6 10" id="KW-0812">Transmembrane</keyword>
<dbReference type="InterPro" id="IPR050814">
    <property type="entry name" value="Myo-inositol_Transporter"/>
</dbReference>
<name>A0A174P9R3_BACUN</name>
<evidence type="ECO:0000313" key="13">
    <source>
        <dbReference type="EMBL" id="GKH14039.1"/>
    </source>
</evidence>
<feature type="transmembrane region" description="Helical" evidence="10">
    <location>
        <begin position="362"/>
        <end position="386"/>
    </location>
</feature>
<dbReference type="Proteomes" id="UP001055048">
    <property type="component" value="Unassembled WGS sequence"/>
</dbReference>
<feature type="transmembrane region" description="Helical" evidence="10">
    <location>
        <begin position="80"/>
        <end position="98"/>
    </location>
</feature>
<dbReference type="GO" id="GO:0005886">
    <property type="term" value="C:plasma membrane"/>
    <property type="evidence" value="ECO:0007669"/>
    <property type="project" value="UniProtKB-SubCell"/>
</dbReference>
<feature type="domain" description="Major facilitator superfamily (MFS) profile" evidence="11">
    <location>
        <begin position="13"/>
        <end position="452"/>
    </location>
</feature>
<dbReference type="InterPro" id="IPR005829">
    <property type="entry name" value="Sugar_transporter_CS"/>
</dbReference>
<evidence type="ECO:0000256" key="10">
    <source>
        <dbReference type="SAM" id="Phobius"/>
    </source>
</evidence>
<feature type="transmembrane region" description="Helical" evidence="10">
    <location>
        <begin position="264"/>
        <end position="286"/>
    </location>
</feature>
<dbReference type="Proteomes" id="UP000285283">
    <property type="component" value="Unassembled WGS sequence"/>
</dbReference>
<comment type="subcellular location">
    <subcellularLocation>
        <location evidence="1">Cell membrane</location>
        <topology evidence="1">Multi-pass membrane protein</topology>
    </subcellularLocation>
</comment>
<dbReference type="EMBL" id="QSRK01000032">
    <property type="protein sequence ID" value="RGL09982.1"/>
    <property type="molecule type" value="Genomic_DNA"/>
</dbReference>
<dbReference type="EMBL" id="CZAO01000017">
    <property type="protein sequence ID" value="CUQ14110.1"/>
    <property type="molecule type" value="Genomic_DNA"/>
</dbReference>
<evidence type="ECO:0000256" key="1">
    <source>
        <dbReference type="ARBA" id="ARBA00004651"/>
    </source>
</evidence>
<dbReference type="EMBL" id="WCUG01000008">
    <property type="protein sequence ID" value="KAB4169824.1"/>
    <property type="molecule type" value="Genomic_DNA"/>
</dbReference>
<evidence type="ECO:0000256" key="5">
    <source>
        <dbReference type="ARBA" id="ARBA00022597"/>
    </source>
</evidence>
<evidence type="ECO:0000256" key="7">
    <source>
        <dbReference type="ARBA" id="ARBA00022989"/>
    </source>
</evidence>
<dbReference type="PRINTS" id="PR00171">
    <property type="entry name" value="SUGRTRNSPORT"/>
</dbReference>
<dbReference type="EMBL" id="QRVP01000022">
    <property type="protein sequence ID" value="RGS51519.1"/>
    <property type="molecule type" value="Genomic_DNA"/>
</dbReference>
<evidence type="ECO:0000313" key="20">
    <source>
        <dbReference type="Proteomes" id="UP000196329"/>
    </source>
</evidence>
<dbReference type="EMBL" id="QRXV01000012">
    <property type="protein sequence ID" value="RGU38982.1"/>
    <property type="molecule type" value="Genomic_DNA"/>
</dbReference>
<evidence type="ECO:0000256" key="6">
    <source>
        <dbReference type="ARBA" id="ARBA00022692"/>
    </source>
</evidence>
<dbReference type="Proteomes" id="UP000433928">
    <property type="component" value="Unassembled WGS sequence"/>
</dbReference>
<evidence type="ECO:0000313" key="12">
    <source>
        <dbReference type="EMBL" id="CUQ14110.1"/>
    </source>
</evidence>
<dbReference type="NCBIfam" id="TIGR00879">
    <property type="entry name" value="SP"/>
    <property type="match status" value="1"/>
</dbReference>
<dbReference type="PANTHER" id="PTHR48020">
    <property type="entry name" value="PROTON MYO-INOSITOL COTRANSPORTER"/>
    <property type="match status" value="1"/>
</dbReference>
<dbReference type="AlphaFoldDB" id="A0A174P9R3"/>
<keyword evidence="7 10" id="KW-1133">Transmembrane helix</keyword>
<dbReference type="GeneID" id="99751680"/>
<evidence type="ECO:0000313" key="15">
    <source>
        <dbReference type="EMBL" id="OUN54644.1"/>
    </source>
</evidence>
<dbReference type="FunFam" id="1.20.1250.20:FF:000218">
    <property type="entry name" value="facilitated trehalose transporter Tret1"/>
    <property type="match status" value="1"/>
</dbReference>
<dbReference type="Proteomes" id="UP000095766">
    <property type="component" value="Unassembled WGS sequence"/>
</dbReference>
<dbReference type="Proteomes" id="UP000284022">
    <property type="component" value="Unassembled WGS sequence"/>
</dbReference>